<proteinExistence type="predicted"/>
<evidence type="ECO:0000313" key="2">
    <source>
        <dbReference type="EMBL" id="MEY9468357.1"/>
    </source>
</evidence>
<evidence type="ECO:0000313" key="3">
    <source>
        <dbReference type="Proteomes" id="UP001565474"/>
    </source>
</evidence>
<dbReference type="InterPro" id="IPR007138">
    <property type="entry name" value="ABM_dom"/>
</dbReference>
<organism evidence="2 3">
    <name type="scientific">Bradyrhizobium yuanmingense</name>
    <dbReference type="NCBI Taxonomy" id="108015"/>
    <lineage>
        <taxon>Bacteria</taxon>
        <taxon>Pseudomonadati</taxon>
        <taxon>Pseudomonadota</taxon>
        <taxon>Alphaproteobacteria</taxon>
        <taxon>Hyphomicrobiales</taxon>
        <taxon>Nitrobacteraceae</taxon>
        <taxon>Bradyrhizobium</taxon>
    </lineage>
</organism>
<name>A0ABV4G8Y3_9BRAD</name>
<dbReference type="EMBL" id="JBGBZN010000002">
    <property type="protein sequence ID" value="MEY9468357.1"/>
    <property type="molecule type" value="Genomic_DNA"/>
</dbReference>
<dbReference type="SUPFAM" id="SSF54909">
    <property type="entry name" value="Dimeric alpha+beta barrel"/>
    <property type="match status" value="1"/>
</dbReference>
<comment type="caution">
    <text evidence="2">The sequence shown here is derived from an EMBL/GenBank/DDBJ whole genome shotgun (WGS) entry which is preliminary data.</text>
</comment>
<protein>
    <submittedName>
        <fullName evidence="2">Quinol monooxygenase YgiN</fullName>
    </submittedName>
</protein>
<dbReference type="Gene3D" id="3.30.70.100">
    <property type="match status" value="1"/>
</dbReference>
<sequence length="163" mass="17899">MRRAAVSALAGHSAIQSHVEDFIMQTLVRNSLAALLIAAATAPATLPAEAQEAPRVHYQEIPEGAYSVVAQVRAKPGKEDMLRAATLPLIDLVRSDPKNLVYFLQEDRAKPGHFIFYEVFASQADFDAHNAMPYVKDWFAKLPELADGGVEVMRMAILGKPKK</sequence>
<dbReference type="PANTHER" id="PTHR33336">
    <property type="entry name" value="QUINOL MONOOXYGENASE YGIN-RELATED"/>
    <property type="match status" value="1"/>
</dbReference>
<reference evidence="2 3" key="1">
    <citation type="submission" date="2024-07" db="EMBL/GenBank/DDBJ databases">
        <title>Genomic Encyclopedia of Type Strains, Phase V (KMG-V): Genome sequencing to study the core and pangenomes of soil and plant-associated prokaryotes.</title>
        <authorList>
            <person name="Whitman W."/>
        </authorList>
    </citation>
    <scope>NUCLEOTIDE SEQUENCE [LARGE SCALE GENOMIC DNA]</scope>
    <source>
        <strain evidence="2 3">USDA 222</strain>
    </source>
</reference>
<dbReference type="Proteomes" id="UP001565474">
    <property type="component" value="Unassembled WGS sequence"/>
</dbReference>
<dbReference type="PROSITE" id="PS51725">
    <property type="entry name" value="ABM"/>
    <property type="match status" value="1"/>
</dbReference>
<feature type="domain" description="ABM" evidence="1">
    <location>
        <begin position="66"/>
        <end position="155"/>
    </location>
</feature>
<dbReference type="Pfam" id="PF03992">
    <property type="entry name" value="ABM"/>
    <property type="match status" value="1"/>
</dbReference>
<keyword evidence="2" id="KW-0503">Monooxygenase</keyword>
<gene>
    <name evidence="2" type="ORF">ABH992_000756</name>
</gene>
<keyword evidence="3" id="KW-1185">Reference proteome</keyword>
<accession>A0ABV4G8Y3</accession>
<dbReference type="InterPro" id="IPR011008">
    <property type="entry name" value="Dimeric_a/b-barrel"/>
</dbReference>
<dbReference type="GO" id="GO:0004497">
    <property type="term" value="F:monooxygenase activity"/>
    <property type="evidence" value="ECO:0007669"/>
    <property type="project" value="UniProtKB-KW"/>
</dbReference>
<dbReference type="RefSeq" id="WP_244431426.1">
    <property type="nucleotide sequence ID" value="NZ_JBGBYD010000002.1"/>
</dbReference>
<dbReference type="InterPro" id="IPR050744">
    <property type="entry name" value="AI-2_Isomerase_LsrG"/>
</dbReference>
<dbReference type="PANTHER" id="PTHR33336:SF3">
    <property type="entry name" value="ABM DOMAIN-CONTAINING PROTEIN"/>
    <property type="match status" value="1"/>
</dbReference>
<evidence type="ECO:0000259" key="1">
    <source>
        <dbReference type="PROSITE" id="PS51725"/>
    </source>
</evidence>
<keyword evidence="2" id="KW-0560">Oxidoreductase</keyword>